<reference evidence="5 6" key="1">
    <citation type="journal article" date="2018" name="BMC Genomics">
        <title>The genome of Naegleria lovaniensis, the basis for a comparative approach to unravel pathogenicity factors of the human pathogenic amoeba N. fowleri.</title>
        <authorList>
            <person name="Liechti N."/>
            <person name="Schurch N."/>
            <person name="Bruggmann R."/>
            <person name="Wittwer M."/>
        </authorList>
    </citation>
    <scope>NUCLEOTIDE SEQUENCE [LARGE SCALE GENOMIC DNA]</scope>
    <source>
        <strain evidence="5 6">ATCC 30569</strain>
    </source>
</reference>
<dbReference type="PANTHER" id="PTHR21027">
    <property type="entry name" value="TRNA-SPLICING ENDONUCLEASE SUBUNIT SEN54"/>
    <property type="match status" value="1"/>
</dbReference>
<feature type="compositionally biased region" description="Basic and acidic residues" evidence="3">
    <location>
        <begin position="271"/>
        <end position="299"/>
    </location>
</feature>
<feature type="region of interest" description="Disordered" evidence="3">
    <location>
        <begin position="271"/>
        <end position="341"/>
    </location>
</feature>
<dbReference type="Pfam" id="PF12928">
    <property type="entry name" value="tRNA_int_end_N2"/>
    <property type="match status" value="1"/>
</dbReference>
<dbReference type="PANTHER" id="PTHR21027:SF1">
    <property type="entry name" value="TRNA-SPLICING ENDONUCLEASE SUBUNIT SEN54"/>
    <property type="match status" value="1"/>
</dbReference>
<dbReference type="InterPro" id="IPR024337">
    <property type="entry name" value="tRNA_splic_suSen54"/>
</dbReference>
<name>A0AA88GVJ3_NAELO</name>
<dbReference type="GeneID" id="68093832"/>
<evidence type="ECO:0000313" key="5">
    <source>
        <dbReference type="EMBL" id="KAG2387782.1"/>
    </source>
</evidence>
<comment type="caution">
    <text evidence="5">The sequence shown here is derived from an EMBL/GenBank/DDBJ whole genome shotgun (WGS) entry which is preliminary data.</text>
</comment>
<dbReference type="GO" id="GO:0000379">
    <property type="term" value="P:tRNA-type intron splice site recognition and cleavage"/>
    <property type="evidence" value="ECO:0007669"/>
    <property type="project" value="TreeGrafter"/>
</dbReference>
<comment type="similarity">
    <text evidence="1">Belongs to the SEN54 family.</text>
</comment>
<evidence type="ECO:0000256" key="1">
    <source>
        <dbReference type="ARBA" id="ARBA00005736"/>
    </source>
</evidence>
<feature type="region of interest" description="Disordered" evidence="3">
    <location>
        <begin position="1"/>
        <end position="64"/>
    </location>
</feature>
<dbReference type="Proteomes" id="UP000816034">
    <property type="component" value="Unassembled WGS sequence"/>
</dbReference>
<protein>
    <recommendedName>
        <fullName evidence="4">tRNA-splicing endonuclease subunit Sen54 N-terminal domain-containing protein</fullName>
    </recommendedName>
</protein>
<proteinExistence type="inferred from homology"/>
<feature type="compositionally biased region" description="Basic and acidic residues" evidence="3">
    <location>
        <begin position="309"/>
        <end position="330"/>
    </location>
</feature>
<gene>
    <name evidence="5" type="ORF">C9374_001376</name>
</gene>
<evidence type="ECO:0000313" key="6">
    <source>
        <dbReference type="Proteomes" id="UP000816034"/>
    </source>
</evidence>
<evidence type="ECO:0000256" key="3">
    <source>
        <dbReference type="SAM" id="MobiDB-lite"/>
    </source>
</evidence>
<organism evidence="5 6">
    <name type="scientific">Naegleria lovaniensis</name>
    <name type="common">Amoeba</name>
    <dbReference type="NCBI Taxonomy" id="51637"/>
    <lineage>
        <taxon>Eukaryota</taxon>
        <taxon>Discoba</taxon>
        <taxon>Heterolobosea</taxon>
        <taxon>Tetramitia</taxon>
        <taxon>Eutetramitia</taxon>
        <taxon>Vahlkampfiidae</taxon>
        <taxon>Naegleria</taxon>
    </lineage>
</organism>
<dbReference type="GO" id="GO:0000214">
    <property type="term" value="C:tRNA-intron endonuclease complex"/>
    <property type="evidence" value="ECO:0007669"/>
    <property type="project" value="TreeGrafter"/>
</dbReference>
<evidence type="ECO:0000259" key="4">
    <source>
        <dbReference type="Pfam" id="PF12928"/>
    </source>
</evidence>
<keyword evidence="2" id="KW-0819">tRNA processing</keyword>
<dbReference type="AlphaFoldDB" id="A0AA88GVJ3"/>
<dbReference type="EMBL" id="PYSW02000012">
    <property type="protein sequence ID" value="KAG2387782.1"/>
    <property type="molecule type" value="Genomic_DNA"/>
</dbReference>
<feature type="domain" description="tRNA-splicing endonuclease subunit Sen54 N-terminal" evidence="4">
    <location>
        <begin position="97"/>
        <end position="193"/>
    </location>
</feature>
<evidence type="ECO:0000256" key="2">
    <source>
        <dbReference type="ARBA" id="ARBA00022694"/>
    </source>
</evidence>
<sequence length="520" mass="59789">MLNSHHEENNSEPINDISHVEIHHSDPTIGTILSKTKRSDKRKNSNQSTQNPVPTPSRTKYEEKLPFPRFGEKLDQKATLPKEQVNEMVNERKNILFSLLKVDRQRREKDISIGEFIPELNAVKTLQMKGKIGSDMGFSVRKENLCERIRNNPAVYVEGLDEKLIIRQDSENAYRFLHIEEALYLIDIGALILIFEKEPYQLCNLSIQEKKVIARVGHVVASIQEAFALFIRHSSISKHFFRNPEDLINSFLAYSYLKKLGFSIQRHDKDREEKMKTKLERQKMKKNQKEETKIEDSTHENVSTQDQLQHPRTENEKKKRKIDSNEKLEKTPLQSFDTPTPIMPKKSSTRVLWSTFDWFSQQQVSEDFETNVIPLAYNLELKDEQLLEQQLLFDTLNIIKSGIYISHDKSIITTDSSLRSTLGSSSHSSMGSSEQIMFDVWKPGVSFNEPPSMIIIVTSFSNSTVPTINDIFKVGEHGSNQIPIFHCVIGDGGSVMFMNLCPCEIENLYLTSPTNHGSFK</sequence>
<keyword evidence="6" id="KW-1185">Reference proteome</keyword>
<accession>A0AA88GVJ3</accession>
<dbReference type="InterPro" id="IPR024336">
    <property type="entry name" value="tRNA_splic_suSen54_N"/>
</dbReference>
<feature type="compositionally biased region" description="Polar residues" evidence="3">
    <location>
        <begin position="45"/>
        <end position="58"/>
    </location>
</feature>
<dbReference type="RefSeq" id="XP_044551774.1">
    <property type="nucleotide sequence ID" value="XM_044689669.1"/>
</dbReference>